<evidence type="ECO:0000256" key="4">
    <source>
        <dbReference type="PROSITE-ProRule" id="PRU00335"/>
    </source>
</evidence>
<evidence type="ECO:0000259" key="6">
    <source>
        <dbReference type="PROSITE" id="PS50977"/>
    </source>
</evidence>
<keyword evidence="8" id="KW-1185">Reference proteome</keyword>
<organism evidence="7 8">
    <name type="scientific">Kutzneria buriramensis</name>
    <dbReference type="NCBI Taxonomy" id="1045776"/>
    <lineage>
        <taxon>Bacteria</taxon>
        <taxon>Bacillati</taxon>
        <taxon>Actinomycetota</taxon>
        <taxon>Actinomycetes</taxon>
        <taxon>Pseudonocardiales</taxon>
        <taxon>Pseudonocardiaceae</taxon>
        <taxon>Kutzneria</taxon>
    </lineage>
</organism>
<dbReference type="PANTHER" id="PTHR30055">
    <property type="entry name" value="HTH-TYPE TRANSCRIPTIONAL REGULATOR RUTR"/>
    <property type="match status" value="1"/>
</dbReference>
<feature type="domain" description="HTH tetR-type" evidence="6">
    <location>
        <begin position="19"/>
        <end position="79"/>
    </location>
</feature>
<dbReference type="OrthoDB" id="7252896at2"/>
<dbReference type="GO" id="GO:0000976">
    <property type="term" value="F:transcription cis-regulatory region binding"/>
    <property type="evidence" value="ECO:0007669"/>
    <property type="project" value="TreeGrafter"/>
</dbReference>
<gene>
    <name evidence="7" type="ORF">BCF44_11495</name>
</gene>
<dbReference type="InterPro" id="IPR009057">
    <property type="entry name" value="Homeodomain-like_sf"/>
</dbReference>
<comment type="caution">
    <text evidence="7">The sequence shown here is derived from an EMBL/GenBank/DDBJ whole genome shotgun (WGS) entry which is preliminary data.</text>
</comment>
<evidence type="ECO:0000256" key="2">
    <source>
        <dbReference type="ARBA" id="ARBA00023125"/>
    </source>
</evidence>
<dbReference type="Gene3D" id="1.10.357.10">
    <property type="entry name" value="Tetracycline Repressor, domain 2"/>
    <property type="match status" value="1"/>
</dbReference>
<reference evidence="7 8" key="1">
    <citation type="submission" date="2018-08" db="EMBL/GenBank/DDBJ databases">
        <title>Genomic Encyclopedia of Archaeal and Bacterial Type Strains, Phase II (KMG-II): from individual species to whole genera.</title>
        <authorList>
            <person name="Goeker M."/>
        </authorList>
    </citation>
    <scope>NUCLEOTIDE SEQUENCE [LARGE SCALE GENOMIC DNA]</scope>
    <source>
        <strain evidence="7 8">DSM 45791</strain>
    </source>
</reference>
<evidence type="ECO:0000256" key="1">
    <source>
        <dbReference type="ARBA" id="ARBA00023015"/>
    </source>
</evidence>
<name>A0A3E0H604_9PSEU</name>
<dbReference type="SUPFAM" id="SSF46689">
    <property type="entry name" value="Homeodomain-like"/>
    <property type="match status" value="1"/>
</dbReference>
<feature type="DNA-binding region" description="H-T-H motif" evidence="4">
    <location>
        <begin position="42"/>
        <end position="61"/>
    </location>
</feature>
<keyword evidence="3" id="KW-0804">Transcription</keyword>
<accession>A0A3E0H604</accession>
<dbReference type="PANTHER" id="PTHR30055:SF234">
    <property type="entry name" value="HTH-TYPE TRANSCRIPTIONAL REGULATOR BETI"/>
    <property type="match status" value="1"/>
</dbReference>
<dbReference type="EMBL" id="QUNO01000014">
    <property type="protein sequence ID" value="REH38070.1"/>
    <property type="molecule type" value="Genomic_DNA"/>
</dbReference>
<evidence type="ECO:0000256" key="3">
    <source>
        <dbReference type="ARBA" id="ARBA00023163"/>
    </source>
</evidence>
<evidence type="ECO:0000313" key="8">
    <source>
        <dbReference type="Proteomes" id="UP000256269"/>
    </source>
</evidence>
<dbReference type="RefSeq" id="WP_116178940.1">
    <property type="nucleotide sequence ID" value="NZ_CP144375.1"/>
</dbReference>
<proteinExistence type="predicted"/>
<dbReference type="InterPro" id="IPR001647">
    <property type="entry name" value="HTH_TetR"/>
</dbReference>
<dbReference type="InterPro" id="IPR050109">
    <property type="entry name" value="HTH-type_TetR-like_transc_reg"/>
</dbReference>
<protein>
    <submittedName>
        <fullName evidence="7">AcrR family transcriptional regulator</fullName>
    </submittedName>
</protein>
<feature type="region of interest" description="Disordered" evidence="5">
    <location>
        <begin position="1"/>
        <end position="20"/>
    </location>
</feature>
<sequence>MTTSGADLGSPKGMTRRRAETRRRVVEAAYDVFTEMGIRDAPVELICDRAGFTRGAFYSNFASKEELFLAVYEVQTQERTTRLRAAVAEATAAVDPTSPDAVTRVLQDAGVLFMESLTADETWYLLNLEFRAQALRQSDLRAPTAAAERRFHDALAQILLDLLGRLGLRLTVEPHSAVITIVRLYETMLEQAILDELPDTADNRYLTQVLPRLLTALVAPADG</sequence>
<dbReference type="AlphaFoldDB" id="A0A3E0H604"/>
<dbReference type="PRINTS" id="PR00455">
    <property type="entry name" value="HTHTETR"/>
</dbReference>
<keyword evidence="1" id="KW-0805">Transcription regulation</keyword>
<keyword evidence="2 4" id="KW-0238">DNA-binding</keyword>
<dbReference type="Proteomes" id="UP000256269">
    <property type="component" value="Unassembled WGS sequence"/>
</dbReference>
<dbReference type="PROSITE" id="PS50977">
    <property type="entry name" value="HTH_TETR_2"/>
    <property type="match status" value="1"/>
</dbReference>
<dbReference type="GO" id="GO:0003700">
    <property type="term" value="F:DNA-binding transcription factor activity"/>
    <property type="evidence" value="ECO:0007669"/>
    <property type="project" value="TreeGrafter"/>
</dbReference>
<evidence type="ECO:0000256" key="5">
    <source>
        <dbReference type="SAM" id="MobiDB-lite"/>
    </source>
</evidence>
<evidence type="ECO:0000313" key="7">
    <source>
        <dbReference type="EMBL" id="REH38070.1"/>
    </source>
</evidence>
<dbReference type="Pfam" id="PF00440">
    <property type="entry name" value="TetR_N"/>
    <property type="match status" value="1"/>
</dbReference>